<organism evidence="1 2">
    <name type="scientific">Thomasclavelia ramosa</name>
    <dbReference type="NCBI Taxonomy" id="1547"/>
    <lineage>
        <taxon>Bacteria</taxon>
        <taxon>Bacillati</taxon>
        <taxon>Bacillota</taxon>
        <taxon>Erysipelotrichia</taxon>
        <taxon>Erysipelotrichales</taxon>
        <taxon>Coprobacillaceae</taxon>
        <taxon>Thomasclavelia</taxon>
    </lineage>
</organism>
<evidence type="ECO:0000313" key="2">
    <source>
        <dbReference type="Proteomes" id="UP000261032"/>
    </source>
</evidence>
<protein>
    <submittedName>
        <fullName evidence="1">Uncharacterized protein</fullName>
    </submittedName>
</protein>
<comment type="caution">
    <text evidence="1">The sequence shown here is derived from an EMBL/GenBank/DDBJ whole genome shotgun (WGS) entry which is preliminary data.</text>
</comment>
<reference evidence="1 2" key="1">
    <citation type="submission" date="2018-08" db="EMBL/GenBank/DDBJ databases">
        <title>A genome reference for cultivated species of the human gut microbiota.</title>
        <authorList>
            <person name="Zou Y."/>
            <person name="Xue W."/>
            <person name="Luo G."/>
        </authorList>
    </citation>
    <scope>NUCLEOTIDE SEQUENCE [LARGE SCALE GENOMIC DNA]</scope>
    <source>
        <strain evidence="1 2">OM06-4</strain>
    </source>
</reference>
<name>A0A3E3EF45_9FIRM</name>
<sequence length="70" mass="8308">MTVSDEMISFIKNTRNIDNALDLLEKHSNDSNVENQILKSFENEIKKLNNKEFAEIKNNNYVTYFYQSKM</sequence>
<dbReference type="Proteomes" id="UP000261032">
    <property type="component" value="Unassembled WGS sequence"/>
</dbReference>
<dbReference type="EMBL" id="QUSL01000005">
    <property type="protein sequence ID" value="RGD86456.1"/>
    <property type="molecule type" value="Genomic_DNA"/>
</dbReference>
<dbReference type="AlphaFoldDB" id="A0A3E3EF45"/>
<evidence type="ECO:0000313" key="1">
    <source>
        <dbReference type="EMBL" id="RGD86456.1"/>
    </source>
</evidence>
<proteinExistence type="predicted"/>
<gene>
    <name evidence="1" type="ORF">DXB93_04560</name>
</gene>
<dbReference type="RefSeq" id="WP_117580781.1">
    <property type="nucleotide sequence ID" value="NZ_CP176642.1"/>
</dbReference>
<accession>A0A3E3EF45</accession>